<dbReference type="Gene3D" id="1.25.40.10">
    <property type="entry name" value="Tetratricopeptide repeat domain"/>
    <property type="match status" value="1"/>
</dbReference>
<dbReference type="STRING" id="130081.M2XXJ9"/>
<proteinExistence type="inferred from homology"/>
<dbReference type="SUPFAM" id="SSF48452">
    <property type="entry name" value="TPR-like"/>
    <property type="match status" value="1"/>
</dbReference>
<dbReference type="AlphaFoldDB" id="M2XXJ9"/>
<keyword evidence="3" id="KW-1185">Reference proteome</keyword>
<evidence type="ECO:0000313" key="2">
    <source>
        <dbReference type="EMBL" id="EME28164.1"/>
    </source>
</evidence>
<dbReference type="RefSeq" id="XP_005704684.1">
    <property type="nucleotide sequence ID" value="XM_005704627.1"/>
</dbReference>
<reference evidence="3" key="1">
    <citation type="journal article" date="2013" name="Science">
        <title>Gene transfer from bacteria and archaea facilitated evolution of an extremophilic eukaryote.</title>
        <authorList>
            <person name="Schonknecht G."/>
            <person name="Chen W.H."/>
            <person name="Ternes C.M."/>
            <person name="Barbier G.G."/>
            <person name="Shrestha R.P."/>
            <person name="Stanke M."/>
            <person name="Brautigam A."/>
            <person name="Baker B.J."/>
            <person name="Banfield J.F."/>
            <person name="Garavito R.M."/>
            <person name="Carr K."/>
            <person name="Wilkerson C."/>
            <person name="Rensing S.A."/>
            <person name="Gagneul D."/>
            <person name="Dickenson N.E."/>
            <person name="Oesterhelt C."/>
            <person name="Lercher M.J."/>
            <person name="Weber A.P."/>
        </authorList>
    </citation>
    <scope>NUCLEOTIDE SEQUENCE [LARGE SCALE GENOMIC DNA]</scope>
    <source>
        <strain evidence="3">074W</strain>
    </source>
</reference>
<evidence type="ECO:0000313" key="3">
    <source>
        <dbReference type="Proteomes" id="UP000030680"/>
    </source>
</evidence>
<dbReference type="GO" id="GO:0045048">
    <property type="term" value="P:protein insertion into ER membrane"/>
    <property type="evidence" value="ECO:0007669"/>
    <property type="project" value="InterPro"/>
</dbReference>
<name>M2XXJ9_GALSU</name>
<sequence length="260" mass="30492">MTDAQRQRFDSLIEQGSFYEAEQMCTALYHRLQRSGKKQEAFDLLLYGARQLAKGEQFQCAFVLLDKAQEYMKKQYFSEESFSQVLNLLGTTFPNHLKPKVTLLNKLEKLASEKHCSEDIVHKLHKFQAETCIGMEDYRRALSYYSFLNDTQLYTSILEQWMSEGLYSEEDLFVTRQILCLLAQGKRTMAKEVFKLCLQKHDNLNSSPLIGFIYLLLECLERNLFSSLESLIAIYKSVFDRDANLWKLLHEAIDYSKKHR</sequence>
<dbReference type="PANTHER" id="PTHR12875:SF0">
    <property type="entry name" value="GOLGI TO ER TRAFFIC PROTEIN 4 HOMOLOG"/>
    <property type="match status" value="1"/>
</dbReference>
<dbReference type="Pfam" id="PF04190">
    <property type="entry name" value="GET4"/>
    <property type="match status" value="1"/>
</dbReference>
<dbReference type="InterPro" id="IPR011990">
    <property type="entry name" value="TPR-like_helical_dom_sf"/>
</dbReference>
<dbReference type="eggNOG" id="KOG3024">
    <property type="taxonomic scope" value="Eukaryota"/>
</dbReference>
<dbReference type="GO" id="GO:0005829">
    <property type="term" value="C:cytosol"/>
    <property type="evidence" value="ECO:0007669"/>
    <property type="project" value="TreeGrafter"/>
</dbReference>
<dbReference type="InterPro" id="IPR007317">
    <property type="entry name" value="GET4"/>
</dbReference>
<protein>
    <submittedName>
        <fullName evidence="2">Uncharacterized protein</fullName>
    </submittedName>
</protein>
<dbReference type="GeneID" id="17087024"/>
<dbReference type="Gramene" id="EME28164">
    <property type="protein sequence ID" value="EME28164"/>
    <property type="gene ID" value="Gasu_43300"/>
</dbReference>
<comment type="similarity">
    <text evidence="1">Belongs to the GET4 family.</text>
</comment>
<dbReference type="EMBL" id="KB454523">
    <property type="protein sequence ID" value="EME28164.1"/>
    <property type="molecule type" value="Genomic_DNA"/>
</dbReference>
<organism evidence="2 3">
    <name type="scientific">Galdieria sulphuraria</name>
    <name type="common">Red alga</name>
    <dbReference type="NCBI Taxonomy" id="130081"/>
    <lineage>
        <taxon>Eukaryota</taxon>
        <taxon>Rhodophyta</taxon>
        <taxon>Bangiophyceae</taxon>
        <taxon>Galdieriales</taxon>
        <taxon>Galdieriaceae</taxon>
        <taxon>Galdieria</taxon>
    </lineage>
</organism>
<gene>
    <name evidence="2" type="ORF">Gasu_43300</name>
</gene>
<dbReference type="Proteomes" id="UP000030680">
    <property type="component" value="Unassembled WGS sequence"/>
</dbReference>
<evidence type="ECO:0000256" key="1">
    <source>
        <dbReference type="ARBA" id="ARBA00005351"/>
    </source>
</evidence>
<dbReference type="KEGG" id="gsl:Gasu_43300"/>
<accession>M2XXJ9</accession>
<dbReference type="OrthoDB" id="10252405at2759"/>
<dbReference type="PANTHER" id="PTHR12875">
    <property type="entry name" value="GOLGI TO ER TRAFFIC PROTEIN 4 HOMOLOG"/>
    <property type="match status" value="1"/>
</dbReference>